<accession>A0A1U9ZZT2</accession>
<dbReference type="Gene3D" id="1.25.40.10">
    <property type="entry name" value="Tetratricopeptide repeat domain"/>
    <property type="match status" value="1"/>
</dbReference>
<dbReference type="KEGG" id="noa:BKM31_19930"/>
<reference evidence="2" key="1">
    <citation type="journal article" date="2017" name="Med. Chem. Commun.">
        <title>Nonomuraea sp. ATCC 55076 harbours the largest actinomycete chromosome to date and the kistamicin biosynthetic gene cluster.</title>
        <authorList>
            <person name="Nazari B."/>
            <person name="Forneris C.C."/>
            <person name="Gibson M.I."/>
            <person name="Moon K."/>
            <person name="Schramma K.R."/>
            <person name="Seyedsayamdost M.R."/>
        </authorList>
    </citation>
    <scope>NUCLEOTIDE SEQUENCE [LARGE SCALE GENOMIC DNA]</scope>
    <source>
        <strain evidence="2">ATCC 55076</strain>
    </source>
</reference>
<dbReference type="OrthoDB" id="3449821at2"/>
<dbReference type="SUPFAM" id="SSF48452">
    <property type="entry name" value="TPR-like"/>
    <property type="match status" value="1"/>
</dbReference>
<dbReference type="AlphaFoldDB" id="A0A1U9ZZT2"/>
<dbReference type="InterPro" id="IPR006311">
    <property type="entry name" value="TAT_signal"/>
</dbReference>
<evidence type="ECO:0000313" key="1">
    <source>
        <dbReference type="EMBL" id="AQZ63430.1"/>
    </source>
</evidence>
<dbReference type="CDD" id="cd05483">
    <property type="entry name" value="retropepsin_like_bacteria"/>
    <property type="match status" value="1"/>
</dbReference>
<dbReference type="Gene3D" id="2.40.70.10">
    <property type="entry name" value="Acid Proteases"/>
    <property type="match status" value="1"/>
</dbReference>
<proteinExistence type="predicted"/>
<dbReference type="PROSITE" id="PS51318">
    <property type="entry name" value="TAT"/>
    <property type="match status" value="1"/>
</dbReference>
<sequence length="440" mass="47617">MADGRRWDRRSLLRGAAALAGAAATVPLLGEAATALAGGGDADALFEAGKFEQAGRAYEEILKKDPGNLHAARRRGYVGLLGNRFPDAEKYLKTALGLAPDDKEAHQLLGDCYIRQDKFAQSVPHWAAAGDESYAQWFAAVRGEAYQVHGDTARVPFEQMDPMPLVAASVNGGAAKRFMFYTGAPNLSLRASVAREAGLRPVFSQETDFGMGLVRAHWGILDSFELGGIELRNLPVSWTETTSGEDVDADSDGLIGMWVFYHLLPTFDYAGRQLILRRRTAETAQAVRAAAARAGVRPLPVWLAREQYLHSVGGFTGAAGSATGVVGVNFGGVGEIAAGVRGTTAERLGIRVDHERQIGTFAHSHPAVVYPCYPKEVRLGDAVARDVYCYTNPNQPLNVPWPYGTGFDSPGWFAHCFWKPYNVTVDFTHMNLYVARGKAA</sequence>
<organism evidence="1 2">
    <name type="scientific">[Actinomadura] parvosata subsp. kistnae</name>
    <dbReference type="NCBI Taxonomy" id="1909395"/>
    <lineage>
        <taxon>Bacteria</taxon>
        <taxon>Bacillati</taxon>
        <taxon>Actinomycetota</taxon>
        <taxon>Actinomycetes</taxon>
        <taxon>Streptosporangiales</taxon>
        <taxon>Streptosporangiaceae</taxon>
        <taxon>Nonomuraea</taxon>
    </lineage>
</organism>
<dbReference type="STRING" id="1909395.BKM31_19930"/>
<dbReference type="InterPro" id="IPR034122">
    <property type="entry name" value="Retropepsin-like_bacterial"/>
</dbReference>
<dbReference type="RefSeq" id="WP_080039609.1">
    <property type="nucleotide sequence ID" value="NZ_CP017717.1"/>
</dbReference>
<dbReference type="Proteomes" id="UP000190797">
    <property type="component" value="Chromosome"/>
</dbReference>
<dbReference type="EMBL" id="CP017717">
    <property type="protein sequence ID" value="AQZ63430.1"/>
    <property type="molecule type" value="Genomic_DNA"/>
</dbReference>
<dbReference type="Pfam" id="PF13650">
    <property type="entry name" value="Asp_protease_2"/>
    <property type="match status" value="1"/>
</dbReference>
<keyword evidence="2" id="KW-1185">Reference proteome</keyword>
<gene>
    <name evidence="1" type="ORF">BKM31_19930</name>
</gene>
<name>A0A1U9ZZT2_9ACTN</name>
<dbReference type="InterPro" id="IPR011990">
    <property type="entry name" value="TPR-like_helical_dom_sf"/>
</dbReference>
<dbReference type="InterPro" id="IPR021109">
    <property type="entry name" value="Peptidase_aspartic_dom_sf"/>
</dbReference>
<dbReference type="Pfam" id="PF13432">
    <property type="entry name" value="TPR_16"/>
    <property type="match status" value="1"/>
</dbReference>
<evidence type="ECO:0000313" key="2">
    <source>
        <dbReference type="Proteomes" id="UP000190797"/>
    </source>
</evidence>
<protein>
    <submittedName>
        <fullName evidence="1">Uncharacterized protein</fullName>
    </submittedName>
</protein>